<accession>A0A6A7BIW8</accession>
<dbReference type="EMBL" id="MU006293">
    <property type="protein sequence ID" value="KAF2854048.1"/>
    <property type="molecule type" value="Genomic_DNA"/>
</dbReference>
<evidence type="ECO:0000313" key="3">
    <source>
        <dbReference type="EMBL" id="KAF2854048.1"/>
    </source>
</evidence>
<keyword evidence="4" id="KW-1185">Reference proteome</keyword>
<evidence type="ECO:0000256" key="2">
    <source>
        <dbReference type="SAM" id="Phobius"/>
    </source>
</evidence>
<gene>
    <name evidence="3" type="ORF">T440DRAFT_465069</name>
</gene>
<proteinExistence type="predicted"/>
<name>A0A6A7BIW8_9PLEO</name>
<organism evidence="3 4">
    <name type="scientific">Plenodomus tracheiphilus IPT5</name>
    <dbReference type="NCBI Taxonomy" id="1408161"/>
    <lineage>
        <taxon>Eukaryota</taxon>
        <taxon>Fungi</taxon>
        <taxon>Dikarya</taxon>
        <taxon>Ascomycota</taxon>
        <taxon>Pezizomycotina</taxon>
        <taxon>Dothideomycetes</taxon>
        <taxon>Pleosporomycetidae</taxon>
        <taxon>Pleosporales</taxon>
        <taxon>Pleosporineae</taxon>
        <taxon>Leptosphaeriaceae</taxon>
        <taxon>Plenodomus</taxon>
    </lineage>
</organism>
<dbReference type="OrthoDB" id="3794713at2759"/>
<dbReference type="Proteomes" id="UP000799423">
    <property type="component" value="Unassembled WGS sequence"/>
</dbReference>
<evidence type="ECO:0000256" key="1">
    <source>
        <dbReference type="SAM" id="MobiDB-lite"/>
    </source>
</evidence>
<keyword evidence="2" id="KW-1133">Transmembrane helix</keyword>
<keyword evidence="2" id="KW-0472">Membrane</keyword>
<evidence type="ECO:0000313" key="4">
    <source>
        <dbReference type="Proteomes" id="UP000799423"/>
    </source>
</evidence>
<reference evidence="3" key="1">
    <citation type="submission" date="2020-01" db="EMBL/GenBank/DDBJ databases">
        <authorList>
            <consortium name="DOE Joint Genome Institute"/>
            <person name="Haridas S."/>
            <person name="Albert R."/>
            <person name="Binder M."/>
            <person name="Bloem J."/>
            <person name="Labutti K."/>
            <person name="Salamov A."/>
            <person name="Andreopoulos B."/>
            <person name="Baker S.E."/>
            <person name="Barry K."/>
            <person name="Bills G."/>
            <person name="Bluhm B.H."/>
            <person name="Cannon C."/>
            <person name="Castanera R."/>
            <person name="Culley D.E."/>
            <person name="Daum C."/>
            <person name="Ezra D."/>
            <person name="Gonzalez J.B."/>
            <person name="Henrissat B."/>
            <person name="Kuo A."/>
            <person name="Liang C."/>
            <person name="Lipzen A."/>
            <person name="Lutzoni F."/>
            <person name="Magnuson J."/>
            <person name="Mondo S."/>
            <person name="Nolan M."/>
            <person name="Ohm R."/>
            <person name="Pangilinan J."/>
            <person name="Park H.-J."/>
            <person name="Ramirez L."/>
            <person name="Alfaro M."/>
            <person name="Sun H."/>
            <person name="Tritt A."/>
            <person name="Yoshinaga Y."/>
            <person name="Zwiers L.-H."/>
            <person name="Turgeon B.G."/>
            <person name="Goodwin S.B."/>
            <person name="Spatafora J.W."/>
            <person name="Crous P.W."/>
            <person name="Grigoriev I.V."/>
        </authorList>
    </citation>
    <scope>NUCLEOTIDE SEQUENCE</scope>
    <source>
        <strain evidence="3">IPT5</strain>
    </source>
</reference>
<feature type="region of interest" description="Disordered" evidence="1">
    <location>
        <begin position="148"/>
        <end position="182"/>
    </location>
</feature>
<feature type="transmembrane region" description="Helical" evidence="2">
    <location>
        <begin position="187"/>
        <end position="207"/>
    </location>
</feature>
<feature type="region of interest" description="Disordered" evidence="1">
    <location>
        <begin position="297"/>
        <end position="327"/>
    </location>
</feature>
<dbReference type="AlphaFoldDB" id="A0A6A7BIW8"/>
<feature type="compositionally biased region" description="Low complexity" evidence="1">
    <location>
        <begin position="149"/>
        <end position="166"/>
    </location>
</feature>
<sequence>MSGYPTDCLTHASIQPNSTILAQIEACQAAAITTYCFPPNGTRICTPAQDIPFFWPPTTYHSDAKVALSWDPSDPLVLLRNNTGNDTQDYTPYMFDYRATSLPNLAHERSMKMSILERRFNDVDEPFNLAVHEGPTVVLVQTAEWPSRTSASASVGPTGTGSSSSTGREDGSDDDGGGGRDKKKDKIMGIVVSVVGVIVLVSFWFFGECWLNMRMEKRIRDGEAGVGVIGQGEDLMAQNGGGGSGGVGKVVHLQRVDGEMGVSGGGGVDDDEIRRVGGGARGGEDIVVEIDERIVGGGGVGRVQDGRSSQEDDDMSCHGDPPPKYTP</sequence>
<keyword evidence="2" id="KW-0812">Transmembrane</keyword>
<protein>
    <submittedName>
        <fullName evidence="3">Uncharacterized protein</fullName>
    </submittedName>
</protein>